<evidence type="ECO:0000256" key="1">
    <source>
        <dbReference type="SAM" id="Phobius"/>
    </source>
</evidence>
<evidence type="ECO:0000313" key="3">
    <source>
        <dbReference type="Proteomes" id="UP000319514"/>
    </source>
</evidence>
<evidence type="ECO:0000313" key="2">
    <source>
        <dbReference type="EMBL" id="TQL58983.1"/>
    </source>
</evidence>
<organism evidence="2 3">
    <name type="scientific">Oryzihumus leptocrescens</name>
    <dbReference type="NCBI Taxonomy" id="297536"/>
    <lineage>
        <taxon>Bacteria</taxon>
        <taxon>Bacillati</taxon>
        <taxon>Actinomycetota</taxon>
        <taxon>Actinomycetes</taxon>
        <taxon>Micrococcales</taxon>
        <taxon>Intrasporangiaceae</taxon>
        <taxon>Oryzihumus</taxon>
    </lineage>
</organism>
<sequence>MPPRSPFRPDRPQLVLALATVLAYAVGYPLALVAGSPFGWVLVTLGGFLLLAFGVVTIQRIHRSGP</sequence>
<dbReference type="Proteomes" id="UP000319514">
    <property type="component" value="Unassembled WGS sequence"/>
</dbReference>
<dbReference type="RefSeq" id="WP_141787057.1">
    <property type="nucleotide sequence ID" value="NZ_BAAAKX010000003.1"/>
</dbReference>
<keyword evidence="3" id="KW-1185">Reference proteome</keyword>
<keyword evidence="1" id="KW-0472">Membrane</keyword>
<keyword evidence="1" id="KW-0812">Transmembrane</keyword>
<name>A0A542ZF62_9MICO</name>
<feature type="transmembrane region" description="Helical" evidence="1">
    <location>
        <begin position="37"/>
        <end position="58"/>
    </location>
</feature>
<keyword evidence="1" id="KW-1133">Transmembrane helix</keyword>
<dbReference type="EMBL" id="VFOQ01000001">
    <property type="protein sequence ID" value="TQL58983.1"/>
    <property type="molecule type" value="Genomic_DNA"/>
</dbReference>
<proteinExistence type="predicted"/>
<comment type="caution">
    <text evidence="2">The sequence shown here is derived from an EMBL/GenBank/DDBJ whole genome shotgun (WGS) entry which is preliminary data.</text>
</comment>
<dbReference type="AlphaFoldDB" id="A0A542ZF62"/>
<accession>A0A542ZF62</accession>
<reference evidence="2 3" key="1">
    <citation type="submission" date="2019-06" db="EMBL/GenBank/DDBJ databases">
        <title>Sequencing the genomes of 1000 actinobacteria strains.</title>
        <authorList>
            <person name="Klenk H.-P."/>
        </authorList>
    </citation>
    <scope>NUCLEOTIDE SEQUENCE [LARGE SCALE GENOMIC DNA]</scope>
    <source>
        <strain evidence="2 3">DSM 18082</strain>
    </source>
</reference>
<protein>
    <submittedName>
        <fullName evidence="2">Uncharacterized protein</fullName>
    </submittedName>
</protein>
<gene>
    <name evidence="2" type="ORF">FB474_0326</name>
</gene>